<sequence length="178" mass="18822">MRMRRIMYAGVAASVIGILSLQTTASAAEMFDSGGTWDAVCDSQMTCRLTTSRMPADDGGLAIPVFVKASKANAPVAMVLPTIDGIETLSPDGVFTIAVDGQEIASVPVKDLKKDEAEGGYVTHDQKIVQPVLSAARVGRDEIMVSYDGPDAQEVATADLTGLHQSLDWLAQQQGHNS</sequence>
<keyword evidence="1" id="KW-0732">Signal</keyword>
<comment type="caution">
    <text evidence="2">The sequence shown here is derived from an EMBL/GenBank/DDBJ whole genome shotgun (WGS) entry which is preliminary data.</text>
</comment>
<evidence type="ECO:0000313" key="2">
    <source>
        <dbReference type="EMBL" id="MET3598217.1"/>
    </source>
</evidence>
<evidence type="ECO:0008006" key="4">
    <source>
        <dbReference type="Google" id="ProtNLM"/>
    </source>
</evidence>
<keyword evidence="3" id="KW-1185">Reference proteome</keyword>
<proteinExistence type="predicted"/>
<evidence type="ECO:0000313" key="3">
    <source>
        <dbReference type="Proteomes" id="UP001549164"/>
    </source>
</evidence>
<feature type="chain" id="PRO_5045295644" description="Invasion associated locus B family protein" evidence="1">
    <location>
        <begin position="28"/>
        <end position="178"/>
    </location>
</feature>
<dbReference type="EMBL" id="JBEPLY010000001">
    <property type="protein sequence ID" value="MET3598217.1"/>
    <property type="molecule type" value="Genomic_DNA"/>
</dbReference>
<protein>
    <recommendedName>
        <fullName evidence="4">Invasion associated locus B family protein</fullName>
    </recommendedName>
</protein>
<dbReference type="RefSeq" id="WP_354432691.1">
    <property type="nucleotide sequence ID" value="NZ_JBEPLY010000001.1"/>
</dbReference>
<feature type="signal peptide" evidence="1">
    <location>
        <begin position="1"/>
        <end position="27"/>
    </location>
</feature>
<gene>
    <name evidence="2" type="ORF">ABID12_000138</name>
</gene>
<reference evidence="2 3" key="1">
    <citation type="submission" date="2024-06" db="EMBL/GenBank/DDBJ databases">
        <title>Genomic Encyclopedia of Type Strains, Phase IV (KMG-IV): sequencing the most valuable type-strain genomes for metagenomic binning, comparative biology and taxonomic classification.</title>
        <authorList>
            <person name="Goeker M."/>
        </authorList>
    </citation>
    <scope>NUCLEOTIDE SEQUENCE [LARGE SCALE GENOMIC DNA]</scope>
    <source>
        <strain evidence="2 3">DSM 28102</strain>
    </source>
</reference>
<organism evidence="2 3">
    <name type="scientific">Martelella mangrovi</name>
    <dbReference type="NCBI Taxonomy" id="1397477"/>
    <lineage>
        <taxon>Bacteria</taxon>
        <taxon>Pseudomonadati</taxon>
        <taxon>Pseudomonadota</taxon>
        <taxon>Alphaproteobacteria</taxon>
        <taxon>Hyphomicrobiales</taxon>
        <taxon>Aurantimonadaceae</taxon>
        <taxon>Martelella</taxon>
    </lineage>
</organism>
<accession>A0ABV2I7J3</accession>
<evidence type="ECO:0000256" key="1">
    <source>
        <dbReference type="SAM" id="SignalP"/>
    </source>
</evidence>
<name>A0ABV2I7J3_9HYPH</name>
<dbReference type="Proteomes" id="UP001549164">
    <property type="component" value="Unassembled WGS sequence"/>
</dbReference>